<dbReference type="InterPro" id="IPR001766">
    <property type="entry name" value="Fork_head_dom"/>
</dbReference>
<dbReference type="PRINTS" id="PR00053">
    <property type="entry name" value="FORKHEAD"/>
</dbReference>
<organism evidence="7 8">
    <name type="scientific">Coturnix japonica</name>
    <name type="common">Japanese quail</name>
    <name type="synonym">Coturnix coturnix japonica</name>
    <dbReference type="NCBI Taxonomy" id="93934"/>
    <lineage>
        <taxon>Eukaryota</taxon>
        <taxon>Metazoa</taxon>
        <taxon>Chordata</taxon>
        <taxon>Craniata</taxon>
        <taxon>Vertebrata</taxon>
        <taxon>Euteleostomi</taxon>
        <taxon>Archelosauria</taxon>
        <taxon>Archosauria</taxon>
        <taxon>Dinosauria</taxon>
        <taxon>Saurischia</taxon>
        <taxon>Theropoda</taxon>
        <taxon>Coelurosauria</taxon>
        <taxon>Aves</taxon>
        <taxon>Neognathae</taxon>
        <taxon>Galloanserae</taxon>
        <taxon>Galliformes</taxon>
        <taxon>Phasianidae</taxon>
        <taxon>Perdicinae</taxon>
        <taxon>Coturnix</taxon>
    </lineage>
</organism>
<dbReference type="InterPro" id="IPR050211">
    <property type="entry name" value="FOX_domain-containing"/>
</dbReference>
<feature type="compositionally biased region" description="Low complexity" evidence="5">
    <location>
        <begin position="320"/>
        <end position="329"/>
    </location>
</feature>
<evidence type="ECO:0000256" key="2">
    <source>
        <dbReference type="ARBA" id="ARBA00023125"/>
    </source>
</evidence>
<dbReference type="InterPro" id="IPR018122">
    <property type="entry name" value="TF_fork_head_CS_1"/>
</dbReference>
<dbReference type="PROSITE" id="PS50039">
    <property type="entry name" value="FORK_HEAD_3"/>
    <property type="match status" value="1"/>
</dbReference>
<dbReference type="SUPFAM" id="SSF46785">
    <property type="entry name" value="Winged helix' DNA-binding domain"/>
    <property type="match status" value="1"/>
</dbReference>
<dbReference type="SMART" id="SM00339">
    <property type="entry name" value="FH"/>
    <property type="match status" value="1"/>
</dbReference>
<evidence type="ECO:0000259" key="6">
    <source>
        <dbReference type="PROSITE" id="PS50039"/>
    </source>
</evidence>
<reference evidence="7" key="3">
    <citation type="submission" date="2025-09" db="UniProtKB">
        <authorList>
            <consortium name="Ensembl"/>
        </authorList>
    </citation>
    <scope>IDENTIFICATION</scope>
</reference>
<evidence type="ECO:0000256" key="5">
    <source>
        <dbReference type="SAM" id="MobiDB-lite"/>
    </source>
</evidence>
<keyword evidence="3 4" id="KW-0539">Nucleus</keyword>
<reference evidence="7" key="2">
    <citation type="submission" date="2025-08" db="UniProtKB">
        <authorList>
            <consortium name="Ensembl"/>
        </authorList>
    </citation>
    <scope>IDENTIFICATION</scope>
</reference>
<dbReference type="PANTHER" id="PTHR11829:SF377">
    <property type="entry name" value="FORK HEAD DOMAIN-CONTAINING PROTEIN FD4-RELATED"/>
    <property type="match status" value="1"/>
</dbReference>
<name>A0A8C2TNB7_COTJA</name>
<dbReference type="GO" id="GO:0000981">
    <property type="term" value="F:DNA-binding transcription factor activity, RNA polymerase II-specific"/>
    <property type="evidence" value="ECO:0007669"/>
    <property type="project" value="TreeGrafter"/>
</dbReference>
<dbReference type="InterPro" id="IPR036390">
    <property type="entry name" value="WH_DNA-bd_sf"/>
</dbReference>
<reference evidence="7" key="1">
    <citation type="submission" date="2015-11" db="EMBL/GenBank/DDBJ databases">
        <authorList>
            <consortium name="International Coturnix japonica Genome Analysis Consortium"/>
            <person name="Warren W."/>
            <person name="Burt D.W."/>
            <person name="Antin P.B."/>
            <person name="Lanford R."/>
            <person name="Gros J."/>
            <person name="Wilson R.K."/>
        </authorList>
    </citation>
    <scope>NUCLEOTIDE SEQUENCE [LARGE SCALE GENOMIC DNA]</scope>
</reference>
<dbReference type="GO" id="GO:0030154">
    <property type="term" value="P:cell differentiation"/>
    <property type="evidence" value="ECO:0007669"/>
    <property type="project" value="TreeGrafter"/>
</dbReference>
<feature type="compositionally biased region" description="Low complexity" evidence="5">
    <location>
        <begin position="109"/>
        <end position="139"/>
    </location>
</feature>
<accession>A0A8C2TNB7</accession>
<feature type="region of interest" description="Disordered" evidence="5">
    <location>
        <begin position="103"/>
        <end position="151"/>
    </location>
</feature>
<keyword evidence="2 4" id="KW-0238">DNA-binding</keyword>
<gene>
    <name evidence="7" type="primary">FOXB1</name>
</gene>
<dbReference type="InterPro" id="IPR036388">
    <property type="entry name" value="WH-like_DNA-bd_sf"/>
</dbReference>
<dbReference type="FunFam" id="1.10.10.10:FF:000598">
    <property type="entry name" value="forkhead box protein I1 isoform X2"/>
    <property type="match status" value="1"/>
</dbReference>
<dbReference type="GO" id="GO:0005634">
    <property type="term" value="C:nucleus"/>
    <property type="evidence" value="ECO:0007669"/>
    <property type="project" value="UniProtKB-SubCell"/>
</dbReference>
<dbReference type="Ensembl" id="ENSCJPT00005021696.1">
    <property type="protein sequence ID" value="ENSCJPP00005015282.1"/>
    <property type="gene ID" value="ENSCJPG00005012683.1"/>
</dbReference>
<dbReference type="InterPro" id="IPR030456">
    <property type="entry name" value="TF_fork_head_CS_2"/>
</dbReference>
<dbReference type="GO" id="GO:0009653">
    <property type="term" value="P:anatomical structure morphogenesis"/>
    <property type="evidence" value="ECO:0007669"/>
    <property type="project" value="TreeGrafter"/>
</dbReference>
<feature type="domain" description="Fork-head" evidence="6">
    <location>
        <begin position="13"/>
        <end position="90"/>
    </location>
</feature>
<dbReference type="GeneTree" id="ENSGT00940000161970"/>
<protein>
    <submittedName>
        <fullName evidence="7">Forkhead box B1</fullName>
    </submittedName>
</protein>
<feature type="compositionally biased region" description="Basic residues" evidence="5">
    <location>
        <begin position="217"/>
        <end position="240"/>
    </location>
</feature>
<feature type="region of interest" description="Disordered" evidence="5">
    <location>
        <begin position="291"/>
        <end position="344"/>
    </location>
</feature>
<evidence type="ECO:0000256" key="3">
    <source>
        <dbReference type="ARBA" id="ARBA00023242"/>
    </source>
</evidence>
<dbReference type="PANTHER" id="PTHR11829">
    <property type="entry name" value="FORKHEAD BOX PROTEIN"/>
    <property type="match status" value="1"/>
</dbReference>
<evidence type="ECO:0000313" key="8">
    <source>
        <dbReference type="Proteomes" id="UP000694412"/>
    </source>
</evidence>
<keyword evidence="8" id="KW-1185">Reference proteome</keyword>
<proteinExistence type="predicted"/>
<evidence type="ECO:0000256" key="4">
    <source>
        <dbReference type="PROSITE-ProRule" id="PRU00089"/>
    </source>
</evidence>
<dbReference type="Gene3D" id="1.10.10.10">
    <property type="entry name" value="Winged helix-like DNA-binding domain superfamily/Winged helix DNA-binding domain"/>
    <property type="match status" value="1"/>
</dbReference>
<feature type="DNA-binding region" description="Fork-head" evidence="4">
    <location>
        <begin position="13"/>
        <end position="90"/>
    </location>
</feature>
<evidence type="ECO:0000256" key="1">
    <source>
        <dbReference type="ARBA" id="ARBA00004123"/>
    </source>
</evidence>
<dbReference type="Pfam" id="PF00250">
    <property type="entry name" value="Forkhead"/>
    <property type="match status" value="1"/>
</dbReference>
<dbReference type="AlphaFoldDB" id="A0A8C2TNB7"/>
<feature type="region of interest" description="Disordered" evidence="5">
    <location>
        <begin position="217"/>
        <end position="274"/>
    </location>
</feature>
<dbReference type="PROSITE" id="PS00658">
    <property type="entry name" value="FORK_HEAD_2"/>
    <property type="match status" value="1"/>
</dbReference>
<comment type="subcellular location">
    <subcellularLocation>
        <location evidence="1 4">Nucleus</location>
    </subcellularLocation>
</comment>
<dbReference type="PROSITE" id="PS00657">
    <property type="entry name" value="FORK_HEAD_1"/>
    <property type="match status" value="1"/>
</dbReference>
<sequence>MPRPGRNTYSDQKPPYSYIALIAMAIQSSPEKMLTLSGIYQFIMDRFPFYRENKQGWQNSIRHNLSLNDCFVKIPRRPEAGQGQLLDAGPRLRGHVRERQLPAAPQTLQGAQVGAPGAQQAGRRGAVPAAAGEAAPQRAGGHGHAPAPDVHIQSRRVTAVQLQAPLRHREHNRPRIQDARRTRLLHHAAHAGRLPAPQPAHHGGQLHRHGLAPRVRLRRDRHGHPHLHGRRRVRRLRRAHQTAVPRRANFAGHPRAHQADPSRRAGPPRAARAHPHHPLELAALSQPHVLADGHQPEQPGHPQRDFDEPGARAALGGGALTPRSPRSVSPHPPPGSARSAEHTA</sequence>
<dbReference type="GO" id="GO:0000978">
    <property type="term" value="F:RNA polymerase II cis-regulatory region sequence-specific DNA binding"/>
    <property type="evidence" value="ECO:0007669"/>
    <property type="project" value="TreeGrafter"/>
</dbReference>
<dbReference type="Proteomes" id="UP000694412">
    <property type="component" value="Chromosome 10"/>
</dbReference>
<evidence type="ECO:0000313" key="7">
    <source>
        <dbReference type="Ensembl" id="ENSCJPP00005015282.1"/>
    </source>
</evidence>